<dbReference type="Gene3D" id="3.40.50.620">
    <property type="entry name" value="HUPs"/>
    <property type="match status" value="1"/>
</dbReference>
<feature type="compositionally biased region" description="Basic and acidic residues" evidence="1">
    <location>
        <begin position="591"/>
        <end position="601"/>
    </location>
</feature>
<feature type="region of interest" description="Disordered" evidence="1">
    <location>
        <begin position="580"/>
        <end position="704"/>
    </location>
</feature>
<organism evidence="2 3">
    <name type="scientific">Maudiozyma exigua</name>
    <name type="common">Yeast</name>
    <name type="synonym">Kazachstania exigua</name>
    <dbReference type="NCBI Taxonomy" id="34358"/>
    <lineage>
        <taxon>Eukaryota</taxon>
        <taxon>Fungi</taxon>
        <taxon>Dikarya</taxon>
        <taxon>Ascomycota</taxon>
        <taxon>Saccharomycotina</taxon>
        <taxon>Saccharomycetes</taxon>
        <taxon>Saccharomycetales</taxon>
        <taxon>Saccharomycetaceae</taxon>
        <taxon>Maudiozyma</taxon>
    </lineage>
</organism>
<evidence type="ECO:0000313" key="3">
    <source>
        <dbReference type="Proteomes" id="UP000750334"/>
    </source>
</evidence>
<sequence length="704" mass="80475">MNTQQDGRQKCYKNIKIEVDPGIWKKLKKNYNTGVSFDTVPTMFIDSVYDTSGYDFKGVNFPFDTDSNHGLLTATEMNILSTVNNEGEPFFRDHGFSTKRDPLHSVTFEDIFVRTPAGKIIRKDYPSEPVIENDVILVNRMHHSLNELLKRRLESLHKRVIESAVNYFRYPDLLSLNKYIPNELLNIDNIQTSTKKINSTPREKSRRKKEVLSLRYGTKPSQRTILCHITGRRHSWVALDYTLVTLSQPEDHIVIVTNLPIISSHLIKSRINKFAPGAVANDNSEHWAPGYTRQEIDDTVNNLQDYITLLIPSTKPTKITIEVVTGKARNVITDAINEYHPDLLVRATLKHERTQLLIGWKTYNLNDTLTTRYPVPVCLVPSKRMDKFESQLQQRFITNKQKQSLIDSSHYRDRNYINRSYPDNTTSSKSQNALTEFNDSSVDSLIRSCSKLNMKISKNKNEPNEDEDFSLSLAESRSTNSSESETFNNYESSFNALMNMVVNNKRQLKTKIHQLNQDTKLDSKELKLLKLDTIVTHSIDLAIQIDNSLSGIDTDATIQNLKKVVTGGHDLTKTKSMIESYGNSGRRHSHPQRDREHDTEPLRFSSTAKTEDGTTGLGNMRRYSYTKSNNKKRLSLPEETLMKVQSSSGLSKQKSNESAKSHKSTKSLKSVSSIDSNKKKREKRKKDKGKSIGFFSFMKSPFGK</sequence>
<dbReference type="SUPFAM" id="SSF52402">
    <property type="entry name" value="Adenine nucleotide alpha hydrolases-like"/>
    <property type="match status" value="1"/>
</dbReference>
<feature type="compositionally biased region" description="Basic residues" evidence="1">
    <location>
        <begin position="678"/>
        <end position="688"/>
    </location>
</feature>
<proteinExistence type="predicted"/>
<keyword evidence="3" id="KW-1185">Reference proteome</keyword>
<reference evidence="2 3" key="1">
    <citation type="submission" date="2020-11" db="EMBL/GenBank/DDBJ databases">
        <title>Kefir isolates.</title>
        <authorList>
            <person name="Marcisauskas S."/>
            <person name="Kim Y."/>
            <person name="Blasche S."/>
        </authorList>
    </citation>
    <scope>NUCLEOTIDE SEQUENCE [LARGE SCALE GENOMIC DNA]</scope>
    <source>
        <strain evidence="2 3">OG2</strain>
    </source>
</reference>
<comment type="caution">
    <text evidence="2">The sequence shown here is derived from an EMBL/GenBank/DDBJ whole genome shotgun (WGS) entry which is preliminary data.</text>
</comment>
<evidence type="ECO:0000313" key="2">
    <source>
        <dbReference type="EMBL" id="KAG0669848.1"/>
    </source>
</evidence>
<protein>
    <submittedName>
        <fullName evidence="2">Uncharacterized protein</fullName>
    </submittedName>
</protein>
<name>A0A9P6WC01_MAUEX</name>
<gene>
    <name evidence="2" type="ORF">C6P45_003243</name>
</gene>
<feature type="compositionally biased region" description="Low complexity" evidence="1">
    <location>
        <begin position="470"/>
        <end position="486"/>
    </location>
</feature>
<accession>A0A9P6WC01</accession>
<feature type="compositionally biased region" description="Polar residues" evidence="1">
    <location>
        <begin position="643"/>
        <end position="653"/>
    </location>
</feature>
<evidence type="ECO:0000256" key="1">
    <source>
        <dbReference type="SAM" id="MobiDB-lite"/>
    </source>
</evidence>
<dbReference type="Proteomes" id="UP000750334">
    <property type="component" value="Unassembled WGS sequence"/>
</dbReference>
<feature type="region of interest" description="Disordered" evidence="1">
    <location>
        <begin position="457"/>
        <end position="486"/>
    </location>
</feature>
<dbReference type="AlphaFoldDB" id="A0A9P6WC01"/>
<dbReference type="InterPro" id="IPR014729">
    <property type="entry name" value="Rossmann-like_a/b/a_fold"/>
</dbReference>
<dbReference type="OrthoDB" id="843225at2759"/>
<dbReference type="EMBL" id="PUHR01000032">
    <property type="protein sequence ID" value="KAG0669848.1"/>
    <property type="molecule type" value="Genomic_DNA"/>
</dbReference>